<feature type="coiled-coil region" evidence="2">
    <location>
        <begin position="356"/>
        <end position="396"/>
    </location>
</feature>
<evidence type="ECO:0000256" key="1">
    <source>
        <dbReference type="PROSITE-ProRule" id="PRU00023"/>
    </source>
</evidence>
<dbReference type="Pfam" id="PF12796">
    <property type="entry name" value="Ank_2"/>
    <property type="match status" value="1"/>
</dbReference>
<dbReference type="SUPFAM" id="SSF54236">
    <property type="entry name" value="Ubiquitin-like"/>
    <property type="match status" value="1"/>
</dbReference>
<reference evidence="5 6" key="1">
    <citation type="submission" date="2025-04" db="UniProtKB">
        <authorList>
            <consortium name="RefSeq"/>
        </authorList>
    </citation>
    <scope>IDENTIFICATION</scope>
</reference>
<evidence type="ECO:0000313" key="6">
    <source>
        <dbReference type="RefSeq" id="XP_055892551.1"/>
    </source>
</evidence>
<dbReference type="PROSITE" id="PS50297">
    <property type="entry name" value="ANK_REP_REGION"/>
    <property type="match status" value="1"/>
</dbReference>
<dbReference type="OMA" id="VYNEMKV"/>
<evidence type="ECO:0000313" key="5">
    <source>
        <dbReference type="RefSeq" id="XP_013094089.2"/>
    </source>
</evidence>
<dbReference type="PANTHER" id="PTHR22677:SF3">
    <property type="entry name" value="ANKYRIN REPEAT DOMAIN-CONTAINING PROTEIN 60"/>
    <property type="match status" value="1"/>
</dbReference>
<dbReference type="RefSeq" id="XP_013094089.2">
    <property type="nucleotide sequence ID" value="XM_013238635.2"/>
</dbReference>
<sequence>MSKLKSSQNRKGKENKVKYKRRPDAYKVNVLLDITDEKFVLNDIHNDMTVTQLKDEVEVATGIPVSLQRLCYLDEGELQDQTDIRSNDFVPNCTLKLKVWPMYRELVEAVVANDIDWVFRLGVTESSDYHTPTSDYMSKKSRKLWLEERAFIALCIAAHRGYEEMTVKLIENGAKVNMTTPTGKTPLHLAAAKSNGEIINVLLHSGVDVHTEDKNGNTALTIAERFGSKVCARNLFQFQWQQRAKKSKPSPQVPLFAHQYHDSSFPVWKRGKSAQIYVSTILKPGEYEGTALSAPRSGRHPSLIHKQIRDATFFSDSQDSGLDHGTEEVGNLPIINKDKKKQNLKKPLSYEEWIGKQKEIERKKILEKKIKEEEEAKRKQEEEEKKKEEIEKLSYEQWLFDREQEKLEKSPRLLSKSQSFAQDTFSSLPVHQDGAFRVYLRSLGKSRTGVNYEDWLNEKEREINELVKKLHTNG</sequence>
<dbReference type="InterPro" id="IPR002110">
    <property type="entry name" value="Ankyrin_rpt"/>
</dbReference>
<keyword evidence="2" id="KW-0175">Coiled coil</keyword>
<dbReference type="SMART" id="SM00248">
    <property type="entry name" value="ANK"/>
    <property type="match status" value="3"/>
</dbReference>
<dbReference type="PROSITE" id="PS50088">
    <property type="entry name" value="ANK_REPEAT"/>
    <property type="match status" value="1"/>
</dbReference>
<dbReference type="SUPFAM" id="SSF48403">
    <property type="entry name" value="Ankyrin repeat"/>
    <property type="match status" value="1"/>
</dbReference>
<dbReference type="KEGG" id="bgt:106077925"/>
<organism evidence="4 7">
    <name type="scientific">Biomphalaria glabrata</name>
    <name type="common">Bloodfluke planorb</name>
    <name type="synonym">Freshwater snail</name>
    <dbReference type="NCBI Taxonomy" id="6526"/>
    <lineage>
        <taxon>Eukaryota</taxon>
        <taxon>Metazoa</taxon>
        <taxon>Spiralia</taxon>
        <taxon>Lophotrochozoa</taxon>
        <taxon>Mollusca</taxon>
        <taxon>Gastropoda</taxon>
        <taxon>Heterobranchia</taxon>
        <taxon>Euthyneura</taxon>
        <taxon>Panpulmonata</taxon>
        <taxon>Hygrophila</taxon>
        <taxon>Lymnaeoidea</taxon>
        <taxon>Planorbidae</taxon>
        <taxon>Biomphalaria</taxon>
    </lineage>
</organism>
<dbReference type="RefSeq" id="XP_055892551.1">
    <property type="nucleotide sequence ID" value="XM_056036576.1"/>
</dbReference>
<dbReference type="SMART" id="SM00213">
    <property type="entry name" value="UBQ"/>
    <property type="match status" value="1"/>
</dbReference>
<evidence type="ECO:0000313" key="7">
    <source>
        <dbReference type="RefSeq" id="XP_055892552.1"/>
    </source>
</evidence>
<protein>
    <submittedName>
        <fullName evidence="5 6">Ankyrin repeat, bromo and BTB domain-containing protein DDB_G0293800-like</fullName>
    </submittedName>
</protein>
<feature type="repeat" description="ANK" evidence="1">
    <location>
        <begin position="182"/>
        <end position="214"/>
    </location>
</feature>
<evidence type="ECO:0000313" key="4">
    <source>
        <dbReference type="Proteomes" id="UP001165740"/>
    </source>
</evidence>
<dbReference type="PANTHER" id="PTHR22677">
    <property type="entry name" value="ANKYRIN REPEAT DOMAIN-CONTAINING PROTEIN 60"/>
    <property type="match status" value="1"/>
</dbReference>
<accession>A0A9W3AZA7</accession>
<dbReference type="Gene3D" id="3.10.20.90">
    <property type="entry name" value="Phosphatidylinositol 3-kinase Catalytic Subunit, Chain A, domain 1"/>
    <property type="match status" value="1"/>
</dbReference>
<dbReference type="InterPro" id="IPR029071">
    <property type="entry name" value="Ubiquitin-like_domsf"/>
</dbReference>
<dbReference type="Gene3D" id="1.25.40.20">
    <property type="entry name" value="Ankyrin repeat-containing domain"/>
    <property type="match status" value="2"/>
</dbReference>
<dbReference type="AlphaFoldDB" id="A0A9W3AZA7"/>
<dbReference type="GeneID" id="106077925"/>
<keyword evidence="4" id="KW-1185">Reference proteome</keyword>
<dbReference type="PROSITE" id="PS50053">
    <property type="entry name" value="UBIQUITIN_2"/>
    <property type="match status" value="1"/>
</dbReference>
<dbReference type="OrthoDB" id="10258888at2759"/>
<dbReference type="RefSeq" id="XP_055892552.1">
    <property type="nucleotide sequence ID" value="XM_056036577.1"/>
</dbReference>
<keyword evidence="1" id="KW-0040">ANK repeat</keyword>
<name>A0A9W3AZA7_BIOGL</name>
<dbReference type="InterPro" id="IPR036770">
    <property type="entry name" value="Ankyrin_rpt-contain_sf"/>
</dbReference>
<dbReference type="InterPro" id="IPR000626">
    <property type="entry name" value="Ubiquitin-like_dom"/>
</dbReference>
<proteinExistence type="predicted"/>
<dbReference type="Proteomes" id="UP001165740">
    <property type="component" value="Chromosome 7"/>
</dbReference>
<feature type="domain" description="Ubiquitin-like" evidence="3">
    <location>
        <begin position="28"/>
        <end position="97"/>
    </location>
</feature>
<dbReference type="InterPro" id="IPR039323">
    <property type="entry name" value="ANKRD_45/46/60"/>
</dbReference>
<evidence type="ECO:0000256" key="2">
    <source>
        <dbReference type="SAM" id="Coils"/>
    </source>
</evidence>
<evidence type="ECO:0000259" key="3">
    <source>
        <dbReference type="PROSITE" id="PS50053"/>
    </source>
</evidence>
<gene>
    <name evidence="5 6 7" type="primary">LOC106077925</name>
</gene>